<organism evidence="3 4">
    <name type="scientific">Anopheles christyi</name>
    <dbReference type="NCBI Taxonomy" id="43041"/>
    <lineage>
        <taxon>Eukaryota</taxon>
        <taxon>Metazoa</taxon>
        <taxon>Ecdysozoa</taxon>
        <taxon>Arthropoda</taxon>
        <taxon>Hexapoda</taxon>
        <taxon>Insecta</taxon>
        <taxon>Pterygota</taxon>
        <taxon>Neoptera</taxon>
        <taxon>Endopterygota</taxon>
        <taxon>Diptera</taxon>
        <taxon>Nematocera</taxon>
        <taxon>Culicoidea</taxon>
        <taxon>Culicidae</taxon>
        <taxon>Anophelinae</taxon>
        <taxon>Anopheles</taxon>
    </lineage>
</organism>
<dbReference type="GO" id="GO:0008270">
    <property type="term" value="F:zinc ion binding"/>
    <property type="evidence" value="ECO:0007669"/>
    <property type="project" value="UniProtKB-KW"/>
</dbReference>
<dbReference type="SUPFAM" id="SSF57667">
    <property type="entry name" value="beta-beta-alpha zinc fingers"/>
    <property type="match status" value="1"/>
</dbReference>
<sequence>MSHYDETSLVFQNLFSSAEFGRLYWDPFRDADGDASVKSTYKPKGKRKKARKVSGGGKHRCFHCNSILRWPSDLKYHVAFSHTGKQLNVCPESTCSRNFQFPYQLANHQRTSGHHNWKVVCPVCDKQFGNQRFLARHTVAACNRYKQEQH</sequence>
<evidence type="ECO:0000313" key="4">
    <source>
        <dbReference type="Proteomes" id="UP000075881"/>
    </source>
</evidence>
<accession>A0A182K0E5</accession>
<keyword evidence="1" id="KW-0862">Zinc</keyword>
<keyword evidence="4" id="KW-1185">Reference proteome</keyword>
<evidence type="ECO:0000259" key="2">
    <source>
        <dbReference type="PROSITE" id="PS50157"/>
    </source>
</evidence>
<dbReference type="Pfam" id="PF00096">
    <property type="entry name" value="zf-C2H2"/>
    <property type="match status" value="1"/>
</dbReference>
<dbReference type="AlphaFoldDB" id="A0A182K0E5"/>
<proteinExistence type="predicted"/>
<evidence type="ECO:0000313" key="3">
    <source>
        <dbReference type="EnsemblMetazoa" id="ACHR004227-PA"/>
    </source>
</evidence>
<dbReference type="Proteomes" id="UP000075881">
    <property type="component" value="Unassembled WGS sequence"/>
</dbReference>
<feature type="domain" description="C2H2-type" evidence="2">
    <location>
        <begin position="59"/>
        <end position="87"/>
    </location>
</feature>
<name>A0A182K0E5_9DIPT</name>
<dbReference type="Gene3D" id="3.30.160.60">
    <property type="entry name" value="Classic Zinc Finger"/>
    <property type="match status" value="1"/>
</dbReference>
<dbReference type="EnsemblMetazoa" id="ACHR004227-RA">
    <property type="protein sequence ID" value="ACHR004227-PA"/>
    <property type="gene ID" value="ACHR004227"/>
</dbReference>
<reference evidence="4" key="1">
    <citation type="submission" date="2013-03" db="EMBL/GenBank/DDBJ databases">
        <title>The Genome Sequence of Anopheles christyi ACHKN1017.</title>
        <authorList>
            <consortium name="The Broad Institute Genomics Platform"/>
            <person name="Neafsey D.E."/>
            <person name="Besansky N."/>
            <person name="Walker B."/>
            <person name="Young S.K."/>
            <person name="Zeng Q."/>
            <person name="Gargeya S."/>
            <person name="Fitzgerald M."/>
            <person name="Haas B."/>
            <person name="Abouelleil A."/>
            <person name="Allen A.W."/>
            <person name="Alvarado L."/>
            <person name="Arachchi H.M."/>
            <person name="Berlin A.M."/>
            <person name="Chapman S.B."/>
            <person name="Gainer-Dewar J."/>
            <person name="Goldberg J."/>
            <person name="Griggs A."/>
            <person name="Gujja S."/>
            <person name="Hansen M."/>
            <person name="Howarth C."/>
            <person name="Imamovic A."/>
            <person name="Ireland A."/>
            <person name="Larimer J."/>
            <person name="McCowan C."/>
            <person name="Murphy C."/>
            <person name="Pearson M."/>
            <person name="Poon T.W."/>
            <person name="Priest M."/>
            <person name="Roberts A."/>
            <person name="Saif S."/>
            <person name="Shea T."/>
            <person name="Sisk P."/>
            <person name="Sykes S."/>
            <person name="Wortman J."/>
            <person name="Nusbaum C."/>
            <person name="Birren B."/>
        </authorList>
    </citation>
    <scope>NUCLEOTIDE SEQUENCE [LARGE SCALE GENOMIC DNA]</scope>
    <source>
        <strain evidence="4">ACHKN1017</strain>
    </source>
</reference>
<dbReference type="InterPro" id="IPR036236">
    <property type="entry name" value="Znf_C2H2_sf"/>
</dbReference>
<evidence type="ECO:0000256" key="1">
    <source>
        <dbReference type="PROSITE-ProRule" id="PRU00042"/>
    </source>
</evidence>
<dbReference type="InterPro" id="IPR013087">
    <property type="entry name" value="Znf_C2H2_type"/>
</dbReference>
<reference evidence="3" key="2">
    <citation type="submission" date="2020-05" db="UniProtKB">
        <authorList>
            <consortium name="EnsemblMetazoa"/>
        </authorList>
    </citation>
    <scope>IDENTIFICATION</scope>
    <source>
        <strain evidence="3">ACHKN1017</strain>
    </source>
</reference>
<keyword evidence="1" id="KW-0863">Zinc-finger</keyword>
<dbReference type="PROSITE" id="PS50157">
    <property type="entry name" value="ZINC_FINGER_C2H2_2"/>
    <property type="match status" value="1"/>
</dbReference>
<dbReference type="PROSITE" id="PS00028">
    <property type="entry name" value="ZINC_FINGER_C2H2_1"/>
    <property type="match status" value="2"/>
</dbReference>
<dbReference type="VEuPathDB" id="VectorBase:ACHR004227"/>
<keyword evidence="1" id="KW-0479">Metal-binding</keyword>
<protein>
    <recommendedName>
        <fullName evidence="2">C2H2-type domain-containing protein</fullName>
    </recommendedName>
</protein>
<dbReference type="STRING" id="43041.A0A182K0E5"/>
<dbReference type="SMART" id="SM00355">
    <property type="entry name" value="ZnF_C2H2"/>
    <property type="match status" value="3"/>
</dbReference>